<dbReference type="RefSeq" id="WP_230437299.1">
    <property type="nucleotide sequence ID" value="NZ_CP087715.1"/>
</dbReference>
<dbReference type="Proteomes" id="UP001597264">
    <property type="component" value="Unassembled WGS sequence"/>
</dbReference>
<dbReference type="Gene3D" id="3.30.565.40">
    <property type="entry name" value="Fervidobacterium nodosum Rt17-B1 like"/>
    <property type="match status" value="1"/>
</dbReference>
<keyword evidence="1" id="KW-0732">Signal</keyword>
<protein>
    <submittedName>
        <fullName evidence="4">DUF3298 domain-containing protein</fullName>
    </submittedName>
</protein>
<dbReference type="EMBL" id="JBHTLR010000008">
    <property type="protein sequence ID" value="MFD1217129.1"/>
    <property type="molecule type" value="Genomic_DNA"/>
</dbReference>
<sequence>MNRWCKKRHCVARLASGMAFLGLLTLNGCDRPGASSEAPLSSEIEAREWRAPNCVAKDKCSTVSIKREVFADRPALNGAVEQQLREQLQGNGESAAAGSDDSIEQVAKAFIAEAGKVAGMSSAPWELIGEAKSLGRRGNLLTVAINSYLYSGGAHGMPVTHWLNWDLAKASQVVLADLIKPGADQKFWSLAQQQHEKWLDAQNADADFRENWPFARTDDFRLTDNGLVLLYGVYTLGPYAMGDVELTLPREKLADVLHEHY</sequence>
<dbReference type="InterPro" id="IPR021729">
    <property type="entry name" value="DUF3298"/>
</dbReference>
<gene>
    <name evidence="4" type="ORF">ACFQ2X_10980</name>
</gene>
<keyword evidence="5" id="KW-1185">Reference proteome</keyword>
<accession>A0ABW3UCI6</accession>
<dbReference type="InterPro" id="IPR037126">
    <property type="entry name" value="PdaC/RsiV-like_sf"/>
</dbReference>
<dbReference type="Pfam" id="PF11738">
    <property type="entry name" value="DUF3298"/>
    <property type="match status" value="1"/>
</dbReference>
<evidence type="ECO:0000313" key="4">
    <source>
        <dbReference type="EMBL" id="MFD1217129.1"/>
    </source>
</evidence>
<feature type="chain" id="PRO_5047383561" evidence="1">
    <location>
        <begin position="22"/>
        <end position="261"/>
    </location>
</feature>
<name>A0ABW3UCI6_9GAMM</name>
<organism evidence="4 5">
    <name type="scientific">Microbulbifer celer</name>
    <dbReference type="NCBI Taxonomy" id="435905"/>
    <lineage>
        <taxon>Bacteria</taxon>
        <taxon>Pseudomonadati</taxon>
        <taxon>Pseudomonadota</taxon>
        <taxon>Gammaproteobacteria</taxon>
        <taxon>Cellvibrionales</taxon>
        <taxon>Microbulbiferaceae</taxon>
        <taxon>Microbulbifer</taxon>
    </lineage>
</organism>
<dbReference type="InterPro" id="IPR025303">
    <property type="entry name" value="PdaC"/>
</dbReference>
<reference evidence="5" key="1">
    <citation type="journal article" date="2019" name="Int. J. Syst. Evol. Microbiol.">
        <title>The Global Catalogue of Microorganisms (GCM) 10K type strain sequencing project: providing services to taxonomists for standard genome sequencing and annotation.</title>
        <authorList>
            <consortium name="The Broad Institute Genomics Platform"/>
            <consortium name="The Broad Institute Genome Sequencing Center for Infectious Disease"/>
            <person name="Wu L."/>
            <person name="Ma J."/>
        </authorList>
    </citation>
    <scope>NUCLEOTIDE SEQUENCE [LARGE SCALE GENOMIC DNA]</scope>
    <source>
        <strain evidence="5">CCUG 54356</strain>
    </source>
</reference>
<feature type="domain" description="Deacetylase PdaC" evidence="3">
    <location>
        <begin position="73"/>
        <end position="157"/>
    </location>
</feature>
<comment type="caution">
    <text evidence="4">The sequence shown here is derived from an EMBL/GenBank/DDBJ whole genome shotgun (WGS) entry which is preliminary data.</text>
</comment>
<evidence type="ECO:0000259" key="3">
    <source>
        <dbReference type="Pfam" id="PF13739"/>
    </source>
</evidence>
<evidence type="ECO:0000256" key="1">
    <source>
        <dbReference type="SAM" id="SignalP"/>
    </source>
</evidence>
<dbReference type="Pfam" id="PF13739">
    <property type="entry name" value="PdaC"/>
    <property type="match status" value="1"/>
</dbReference>
<evidence type="ECO:0000313" key="5">
    <source>
        <dbReference type="Proteomes" id="UP001597264"/>
    </source>
</evidence>
<dbReference type="Gene3D" id="3.90.640.20">
    <property type="entry name" value="Heat-shock cognate protein, ATPase"/>
    <property type="match status" value="1"/>
</dbReference>
<proteinExistence type="predicted"/>
<evidence type="ECO:0000259" key="2">
    <source>
        <dbReference type="Pfam" id="PF11738"/>
    </source>
</evidence>
<feature type="domain" description="DUF3298" evidence="2">
    <location>
        <begin position="176"/>
        <end position="251"/>
    </location>
</feature>
<feature type="signal peptide" evidence="1">
    <location>
        <begin position="1"/>
        <end position="21"/>
    </location>
</feature>